<evidence type="ECO:0000313" key="4">
    <source>
        <dbReference type="Proteomes" id="UP001215280"/>
    </source>
</evidence>
<dbReference type="InterPro" id="IPR055754">
    <property type="entry name" value="DUF7330"/>
</dbReference>
<feature type="region of interest" description="Disordered" evidence="1">
    <location>
        <begin position="1"/>
        <end position="21"/>
    </location>
</feature>
<keyword evidence="4" id="KW-1185">Reference proteome</keyword>
<proteinExistence type="predicted"/>
<evidence type="ECO:0000259" key="2">
    <source>
        <dbReference type="Pfam" id="PF24016"/>
    </source>
</evidence>
<evidence type="ECO:0000313" key="3">
    <source>
        <dbReference type="EMBL" id="KAJ7741426.1"/>
    </source>
</evidence>
<accession>A0AAD7IER6</accession>
<dbReference type="Pfam" id="PF24016">
    <property type="entry name" value="DUF7330"/>
    <property type="match status" value="1"/>
</dbReference>
<evidence type="ECO:0000256" key="1">
    <source>
        <dbReference type="SAM" id="MobiDB-lite"/>
    </source>
</evidence>
<reference evidence="3" key="1">
    <citation type="submission" date="2023-03" db="EMBL/GenBank/DDBJ databases">
        <title>Massive genome expansion in bonnet fungi (Mycena s.s.) driven by repeated elements and novel gene families across ecological guilds.</title>
        <authorList>
            <consortium name="Lawrence Berkeley National Laboratory"/>
            <person name="Harder C.B."/>
            <person name="Miyauchi S."/>
            <person name="Viragh M."/>
            <person name="Kuo A."/>
            <person name="Thoen E."/>
            <person name="Andreopoulos B."/>
            <person name="Lu D."/>
            <person name="Skrede I."/>
            <person name="Drula E."/>
            <person name="Henrissat B."/>
            <person name="Morin E."/>
            <person name="Kohler A."/>
            <person name="Barry K."/>
            <person name="LaButti K."/>
            <person name="Morin E."/>
            <person name="Salamov A."/>
            <person name="Lipzen A."/>
            <person name="Mereny Z."/>
            <person name="Hegedus B."/>
            <person name="Baldrian P."/>
            <person name="Stursova M."/>
            <person name="Weitz H."/>
            <person name="Taylor A."/>
            <person name="Grigoriev I.V."/>
            <person name="Nagy L.G."/>
            <person name="Martin F."/>
            <person name="Kauserud H."/>
        </authorList>
    </citation>
    <scope>NUCLEOTIDE SEQUENCE</scope>
    <source>
        <strain evidence="3">CBHHK188m</strain>
    </source>
</reference>
<protein>
    <recommendedName>
        <fullName evidence="2">DUF7330 domain-containing protein</fullName>
    </recommendedName>
</protein>
<comment type="caution">
    <text evidence="3">The sequence shown here is derived from an EMBL/GenBank/DDBJ whole genome shotgun (WGS) entry which is preliminary data.</text>
</comment>
<dbReference type="Proteomes" id="UP001215280">
    <property type="component" value="Unassembled WGS sequence"/>
</dbReference>
<dbReference type="AlphaFoldDB" id="A0AAD7IER6"/>
<gene>
    <name evidence="3" type="ORF">DFH07DRAFT_57452</name>
</gene>
<organism evidence="3 4">
    <name type="scientific">Mycena maculata</name>
    <dbReference type="NCBI Taxonomy" id="230809"/>
    <lineage>
        <taxon>Eukaryota</taxon>
        <taxon>Fungi</taxon>
        <taxon>Dikarya</taxon>
        <taxon>Basidiomycota</taxon>
        <taxon>Agaricomycotina</taxon>
        <taxon>Agaricomycetes</taxon>
        <taxon>Agaricomycetidae</taxon>
        <taxon>Agaricales</taxon>
        <taxon>Marasmiineae</taxon>
        <taxon>Mycenaceae</taxon>
        <taxon>Mycena</taxon>
    </lineage>
</organism>
<name>A0AAD7IER6_9AGAR</name>
<feature type="domain" description="DUF7330" evidence="2">
    <location>
        <begin position="55"/>
        <end position="228"/>
    </location>
</feature>
<sequence length="231" mass="24982">MIVPFVAQDDESKPALASGPVTREAMTEIPPPAYEAHSPVQPVASAVPPHLKPANFIAITRRMGELKDTFVLDPTLVVPHAMRPRNEYMHLSLSALLGEVAAVVYIVGSDGLPSGSKTRMEVFSTMGATRLELHAEEPRAPMAINMSARLGEASLLLPRSFRGPLRISVMLGEVELSPALRAATRSFGDGGLFVGDWRKGELEQETWNGDEAVLDSKMGSVYVGYDDEKKG</sequence>
<dbReference type="EMBL" id="JARJLG010000123">
    <property type="protein sequence ID" value="KAJ7741426.1"/>
    <property type="molecule type" value="Genomic_DNA"/>
</dbReference>